<feature type="non-terminal residue" evidence="1">
    <location>
        <position position="1"/>
    </location>
</feature>
<protein>
    <submittedName>
        <fullName evidence="1">Uncharacterized protein</fullName>
    </submittedName>
</protein>
<evidence type="ECO:0000313" key="1">
    <source>
        <dbReference type="EMBL" id="GAH89792.1"/>
    </source>
</evidence>
<organism evidence="1">
    <name type="scientific">marine sediment metagenome</name>
    <dbReference type="NCBI Taxonomy" id="412755"/>
    <lineage>
        <taxon>unclassified sequences</taxon>
        <taxon>metagenomes</taxon>
        <taxon>ecological metagenomes</taxon>
    </lineage>
</organism>
<dbReference type="EMBL" id="BARU01036509">
    <property type="protein sequence ID" value="GAH89792.1"/>
    <property type="molecule type" value="Genomic_DNA"/>
</dbReference>
<reference evidence="1" key="1">
    <citation type="journal article" date="2014" name="Front. Microbiol.">
        <title>High frequency of phylogenetically diverse reductive dehalogenase-homologous genes in deep subseafloor sedimentary metagenomes.</title>
        <authorList>
            <person name="Kawai M."/>
            <person name="Futagami T."/>
            <person name="Toyoda A."/>
            <person name="Takaki Y."/>
            <person name="Nishi S."/>
            <person name="Hori S."/>
            <person name="Arai W."/>
            <person name="Tsubouchi T."/>
            <person name="Morono Y."/>
            <person name="Uchiyama I."/>
            <person name="Ito T."/>
            <person name="Fujiyama A."/>
            <person name="Inagaki F."/>
            <person name="Takami H."/>
        </authorList>
    </citation>
    <scope>NUCLEOTIDE SEQUENCE</scope>
    <source>
        <strain evidence="1">Expedition CK06-06</strain>
    </source>
</reference>
<dbReference type="AlphaFoldDB" id="X1J743"/>
<name>X1J743_9ZZZZ</name>
<gene>
    <name evidence="1" type="ORF">S03H2_57003</name>
</gene>
<comment type="caution">
    <text evidence="1">The sequence shown here is derived from an EMBL/GenBank/DDBJ whole genome shotgun (WGS) entry which is preliminary data.</text>
</comment>
<proteinExistence type="predicted"/>
<accession>X1J743</accession>
<sequence length="48" mass="5800">GWTNHEIIAYSVQIDLFGKAVAVDQVNHWRGMLITYLFWRAWDYRFPN</sequence>